<dbReference type="EMBL" id="CP003156">
    <property type="protein sequence ID" value="AEV34052.1"/>
    <property type="molecule type" value="Genomic_DNA"/>
</dbReference>
<keyword evidence="2" id="KW-1185">Reference proteome</keyword>
<gene>
    <name evidence="1" type="ordered locus">Oweho_3097</name>
</gene>
<accession>G8R327</accession>
<evidence type="ECO:0000313" key="2">
    <source>
        <dbReference type="Proteomes" id="UP000005631"/>
    </source>
</evidence>
<protein>
    <recommendedName>
        <fullName evidence="3">Lipoprotein</fullName>
    </recommendedName>
</protein>
<name>G8R327_OWEHD</name>
<dbReference type="HOGENOM" id="CLU_1119310_0_0_10"/>
<evidence type="ECO:0000313" key="1">
    <source>
        <dbReference type="EMBL" id="AEV34052.1"/>
    </source>
</evidence>
<dbReference type="Proteomes" id="UP000005631">
    <property type="component" value="Chromosome"/>
</dbReference>
<sequence>MRNRIALICAFALIVCSCKEEKPAPPPIPDPDAPSLDLTIIKSADATLQAAYVSTISKENIVGTYTSFQGVAHARFFDSQGNKAIVKTVICEGYTLEEKGGLYKSYTENEQGIDFGSSTSWQVTGQFNVPTFNKDVASKVPEIGDINIRDSINSRDSVWLKINLQSAFTSLGNVDSINFSLAGKLNDLRYNSASTNDSVMLSPNQLKSLGTGKVYVKVEAYRIEVESMQGYNVAFINKGVFYKPLWLY</sequence>
<dbReference type="AlphaFoldDB" id="G8R327"/>
<reference evidence="1 2" key="1">
    <citation type="journal article" date="2012" name="Stand. Genomic Sci.">
        <title>Genome sequence of the orange-pigmented seawater bacterium Owenweeksia hongkongensis type strain (UST20020801(T)).</title>
        <authorList>
            <person name="Riedel T."/>
            <person name="Held B."/>
            <person name="Nolan M."/>
            <person name="Lucas S."/>
            <person name="Lapidus A."/>
            <person name="Tice H."/>
            <person name="Del Rio T.G."/>
            <person name="Cheng J.F."/>
            <person name="Han C."/>
            <person name="Tapia R."/>
            <person name="Goodwin L.A."/>
            <person name="Pitluck S."/>
            <person name="Liolios K."/>
            <person name="Mavromatis K."/>
            <person name="Pagani I."/>
            <person name="Ivanova N."/>
            <person name="Mikhailova N."/>
            <person name="Pati A."/>
            <person name="Chen A."/>
            <person name="Palaniappan K."/>
            <person name="Rohde M."/>
            <person name="Tindall B.J."/>
            <person name="Detter J.C."/>
            <person name="Goker M."/>
            <person name="Woyke T."/>
            <person name="Bristow J."/>
            <person name="Eisen J.A."/>
            <person name="Markowitz V."/>
            <person name="Hugenholtz P."/>
            <person name="Klenk H.P."/>
            <person name="Kyrpides N.C."/>
        </authorList>
    </citation>
    <scope>NUCLEOTIDE SEQUENCE</scope>
    <source>
        <strain evidence="2">DSM 17368 / JCM 12287 / NRRL B-23963</strain>
    </source>
</reference>
<proteinExistence type="predicted"/>
<evidence type="ECO:0008006" key="3">
    <source>
        <dbReference type="Google" id="ProtNLM"/>
    </source>
</evidence>
<dbReference type="PROSITE" id="PS51257">
    <property type="entry name" value="PROKAR_LIPOPROTEIN"/>
    <property type="match status" value="1"/>
</dbReference>
<dbReference type="RefSeq" id="WP_014203399.1">
    <property type="nucleotide sequence ID" value="NC_016599.1"/>
</dbReference>
<organism evidence="1 2">
    <name type="scientific">Owenweeksia hongkongensis (strain DSM 17368 / CIP 108786 / JCM 12287 / NRRL B-23963 / UST20020801)</name>
    <dbReference type="NCBI Taxonomy" id="926562"/>
    <lineage>
        <taxon>Bacteria</taxon>
        <taxon>Pseudomonadati</taxon>
        <taxon>Bacteroidota</taxon>
        <taxon>Flavobacteriia</taxon>
        <taxon>Flavobacteriales</taxon>
        <taxon>Owenweeksiaceae</taxon>
        <taxon>Owenweeksia</taxon>
    </lineage>
</organism>
<dbReference type="KEGG" id="oho:Oweho_3097"/>